<accession>A0A5B7GVR6</accession>
<feature type="region of interest" description="Disordered" evidence="1">
    <location>
        <begin position="28"/>
        <end position="63"/>
    </location>
</feature>
<protein>
    <submittedName>
        <fullName evidence="2">Uncharacterized protein</fullName>
    </submittedName>
</protein>
<evidence type="ECO:0000313" key="3">
    <source>
        <dbReference type="Proteomes" id="UP000324222"/>
    </source>
</evidence>
<comment type="caution">
    <text evidence="2">The sequence shown here is derived from an EMBL/GenBank/DDBJ whole genome shotgun (WGS) entry which is preliminary data.</text>
</comment>
<keyword evidence="3" id="KW-1185">Reference proteome</keyword>
<dbReference type="Proteomes" id="UP000324222">
    <property type="component" value="Unassembled WGS sequence"/>
</dbReference>
<sequence length="114" mass="11942">MYAVCLNACSRWEQRGWWVVERCPGNTEEAPLEGVSGGKASSPVGPRVSHDAPATTTTTTTTVTASTTGTAAAGTATMQVCFFNKRPFGALVRKAPVWSEAPGRGEGVFFFGGV</sequence>
<evidence type="ECO:0000256" key="1">
    <source>
        <dbReference type="SAM" id="MobiDB-lite"/>
    </source>
</evidence>
<proteinExistence type="predicted"/>
<organism evidence="2 3">
    <name type="scientific">Portunus trituberculatus</name>
    <name type="common">Swimming crab</name>
    <name type="synonym">Neptunus trituberculatus</name>
    <dbReference type="NCBI Taxonomy" id="210409"/>
    <lineage>
        <taxon>Eukaryota</taxon>
        <taxon>Metazoa</taxon>
        <taxon>Ecdysozoa</taxon>
        <taxon>Arthropoda</taxon>
        <taxon>Crustacea</taxon>
        <taxon>Multicrustacea</taxon>
        <taxon>Malacostraca</taxon>
        <taxon>Eumalacostraca</taxon>
        <taxon>Eucarida</taxon>
        <taxon>Decapoda</taxon>
        <taxon>Pleocyemata</taxon>
        <taxon>Brachyura</taxon>
        <taxon>Eubrachyura</taxon>
        <taxon>Portunoidea</taxon>
        <taxon>Portunidae</taxon>
        <taxon>Portuninae</taxon>
        <taxon>Portunus</taxon>
    </lineage>
</organism>
<dbReference type="EMBL" id="VSRR010022017">
    <property type="protein sequence ID" value="MPC64391.1"/>
    <property type="molecule type" value="Genomic_DNA"/>
</dbReference>
<evidence type="ECO:0000313" key="2">
    <source>
        <dbReference type="EMBL" id="MPC64391.1"/>
    </source>
</evidence>
<dbReference type="AlphaFoldDB" id="A0A5B7GVR6"/>
<reference evidence="2 3" key="1">
    <citation type="submission" date="2019-05" db="EMBL/GenBank/DDBJ databases">
        <title>Another draft genome of Portunus trituberculatus and its Hox gene families provides insights of decapod evolution.</title>
        <authorList>
            <person name="Jeong J.-H."/>
            <person name="Song I."/>
            <person name="Kim S."/>
            <person name="Choi T."/>
            <person name="Kim D."/>
            <person name="Ryu S."/>
            <person name="Kim W."/>
        </authorList>
    </citation>
    <scope>NUCLEOTIDE SEQUENCE [LARGE SCALE GENOMIC DNA]</scope>
    <source>
        <tissue evidence="2">Muscle</tissue>
    </source>
</reference>
<gene>
    <name evidence="2" type="ORF">E2C01_058506</name>
</gene>
<name>A0A5B7GVR6_PORTR</name>
<feature type="compositionally biased region" description="Low complexity" evidence="1">
    <location>
        <begin position="54"/>
        <end position="63"/>
    </location>
</feature>